<protein>
    <recommendedName>
        <fullName evidence="2">phosphoinositide phospholipase C</fullName>
        <ecNumber evidence="2">3.1.4.11</ecNumber>
    </recommendedName>
</protein>
<keyword evidence="5" id="KW-0443">Lipid metabolism</keyword>
<dbReference type="FunFam" id="3.20.20.190:FF:000084">
    <property type="match status" value="1"/>
</dbReference>
<keyword evidence="6" id="KW-0807">Transducer</keyword>
<evidence type="ECO:0000256" key="1">
    <source>
        <dbReference type="ARBA" id="ARBA00001195"/>
    </source>
</evidence>
<name>A0A922S9Y3_SPOEX</name>
<dbReference type="GO" id="GO:0004435">
    <property type="term" value="F:phosphatidylinositol-4,5-bisphosphate phospholipase C activity"/>
    <property type="evidence" value="ECO:0007669"/>
    <property type="project" value="UniProtKB-EC"/>
</dbReference>
<comment type="catalytic activity">
    <reaction evidence="1">
        <text>a 1,2-diacyl-sn-glycero-3-phospho-(1D-myo-inositol-4,5-bisphosphate) + H2O = 1D-myo-inositol 1,4,5-trisphosphate + a 1,2-diacyl-sn-glycerol + H(+)</text>
        <dbReference type="Rhea" id="RHEA:33179"/>
        <dbReference type="ChEBI" id="CHEBI:15377"/>
        <dbReference type="ChEBI" id="CHEBI:15378"/>
        <dbReference type="ChEBI" id="CHEBI:17815"/>
        <dbReference type="ChEBI" id="CHEBI:58456"/>
        <dbReference type="ChEBI" id="CHEBI:203600"/>
        <dbReference type="EC" id="3.1.4.11"/>
    </reaction>
</comment>
<evidence type="ECO:0000256" key="6">
    <source>
        <dbReference type="ARBA" id="ARBA00023224"/>
    </source>
</evidence>
<evidence type="ECO:0000256" key="3">
    <source>
        <dbReference type="ARBA" id="ARBA00022801"/>
    </source>
</evidence>
<evidence type="ECO:0000313" key="8">
    <source>
        <dbReference type="EMBL" id="KAH9630571.1"/>
    </source>
</evidence>
<dbReference type="Gene3D" id="3.20.20.190">
    <property type="entry name" value="Phosphatidylinositol (PI) phosphodiesterase"/>
    <property type="match status" value="1"/>
</dbReference>
<dbReference type="Proteomes" id="UP000814243">
    <property type="component" value="Unassembled WGS sequence"/>
</dbReference>
<dbReference type="AlphaFoldDB" id="A0A922S9Y3"/>
<sequence>MSHHHSYGPRHSSLTAAATSIMAGSPNRSSLRRLETSERFWENLKHLRTGSVGYDTQLDFMDFVTLFRSFRFALPPSITKTVKNYNLNNFIITGACPDVSGRVLSLPTLGKFCETRQNEVKTEQQLRDIIQSSLQSKVYKSKALESKPKVTQFFRRKSSTSSEEEEVHKSISKDMTGPLSQYYIASSHNTYLTGHQLKGESSVELYSQVSQ</sequence>
<accession>A0A922S9Y3</accession>
<dbReference type="PANTHER" id="PTHR10336:SF6">
    <property type="entry name" value="1-PHOSPHATIDYLINOSITOL 4,5-BISPHOSPHATE PHOSPHODIESTERASE EPSILON-1"/>
    <property type="match status" value="1"/>
</dbReference>
<reference evidence="8" key="1">
    <citation type="journal article" date="2021" name="G3 (Bethesda)">
        <title>Genome and transcriptome analysis of the beet armyworm Spodoptera exigua reveals targets for pest control. .</title>
        <authorList>
            <person name="Simon S."/>
            <person name="Breeschoten T."/>
            <person name="Jansen H.J."/>
            <person name="Dirks R.P."/>
            <person name="Schranz M.E."/>
            <person name="Ros V.I.D."/>
        </authorList>
    </citation>
    <scope>NUCLEOTIDE SEQUENCE</scope>
    <source>
        <strain evidence="8">TB_SE_WUR_2020</strain>
    </source>
</reference>
<evidence type="ECO:0000313" key="9">
    <source>
        <dbReference type="Proteomes" id="UP000814243"/>
    </source>
</evidence>
<dbReference type="InterPro" id="IPR001192">
    <property type="entry name" value="PI-PLC_fam"/>
</dbReference>
<gene>
    <name evidence="8" type="ORF">HF086_016075</name>
</gene>
<dbReference type="GO" id="GO:0048015">
    <property type="term" value="P:phosphatidylinositol-mediated signaling"/>
    <property type="evidence" value="ECO:0007669"/>
    <property type="project" value="TreeGrafter"/>
</dbReference>
<dbReference type="GO" id="GO:0046488">
    <property type="term" value="P:phosphatidylinositol metabolic process"/>
    <property type="evidence" value="ECO:0007669"/>
    <property type="project" value="TreeGrafter"/>
</dbReference>
<dbReference type="GO" id="GO:0007186">
    <property type="term" value="P:G protein-coupled receptor signaling pathway"/>
    <property type="evidence" value="ECO:0007669"/>
    <property type="project" value="TreeGrafter"/>
</dbReference>
<dbReference type="GO" id="GO:0007265">
    <property type="term" value="P:Ras protein signal transduction"/>
    <property type="evidence" value="ECO:0007669"/>
    <property type="project" value="TreeGrafter"/>
</dbReference>
<dbReference type="InterPro" id="IPR017946">
    <property type="entry name" value="PLC-like_Pdiesterase_TIM-brl"/>
</dbReference>
<dbReference type="GO" id="GO:0016042">
    <property type="term" value="P:lipid catabolic process"/>
    <property type="evidence" value="ECO:0007669"/>
    <property type="project" value="UniProtKB-KW"/>
</dbReference>
<dbReference type="EMBL" id="JACEFF010000816">
    <property type="protein sequence ID" value="KAH9630571.1"/>
    <property type="molecule type" value="Genomic_DNA"/>
</dbReference>
<dbReference type="PROSITE" id="PS50007">
    <property type="entry name" value="PIPLC_X_DOMAIN"/>
    <property type="match status" value="1"/>
</dbReference>
<dbReference type="PANTHER" id="PTHR10336">
    <property type="entry name" value="PHOSPHOINOSITIDE-SPECIFIC PHOSPHOLIPASE C FAMILY PROTEIN"/>
    <property type="match status" value="1"/>
</dbReference>
<dbReference type="EC" id="3.1.4.11" evidence="2"/>
<dbReference type="SUPFAM" id="SSF51695">
    <property type="entry name" value="PLC-like phosphodiesterases"/>
    <property type="match status" value="1"/>
</dbReference>
<keyword evidence="3" id="KW-0378">Hydrolase</keyword>
<evidence type="ECO:0000259" key="7">
    <source>
        <dbReference type="Pfam" id="PF00388"/>
    </source>
</evidence>
<feature type="domain" description="Phosphatidylinositol-specific phospholipase C X" evidence="7">
    <location>
        <begin position="175"/>
        <end position="209"/>
    </location>
</feature>
<evidence type="ECO:0000256" key="5">
    <source>
        <dbReference type="ARBA" id="ARBA00023098"/>
    </source>
</evidence>
<keyword evidence="4" id="KW-0442">Lipid degradation</keyword>
<organism evidence="8 9">
    <name type="scientific">Spodoptera exigua</name>
    <name type="common">Beet armyworm</name>
    <name type="synonym">Noctua fulgens</name>
    <dbReference type="NCBI Taxonomy" id="7107"/>
    <lineage>
        <taxon>Eukaryota</taxon>
        <taxon>Metazoa</taxon>
        <taxon>Ecdysozoa</taxon>
        <taxon>Arthropoda</taxon>
        <taxon>Hexapoda</taxon>
        <taxon>Insecta</taxon>
        <taxon>Pterygota</taxon>
        <taxon>Neoptera</taxon>
        <taxon>Endopterygota</taxon>
        <taxon>Lepidoptera</taxon>
        <taxon>Glossata</taxon>
        <taxon>Ditrysia</taxon>
        <taxon>Noctuoidea</taxon>
        <taxon>Noctuidae</taxon>
        <taxon>Amphipyrinae</taxon>
        <taxon>Spodoptera</taxon>
    </lineage>
</organism>
<dbReference type="GO" id="GO:0051209">
    <property type="term" value="P:release of sequestered calcium ion into cytosol"/>
    <property type="evidence" value="ECO:0007669"/>
    <property type="project" value="TreeGrafter"/>
</dbReference>
<evidence type="ECO:0000256" key="2">
    <source>
        <dbReference type="ARBA" id="ARBA00012368"/>
    </source>
</evidence>
<comment type="caution">
    <text evidence="8">The sequence shown here is derived from an EMBL/GenBank/DDBJ whole genome shotgun (WGS) entry which is preliminary data.</text>
</comment>
<evidence type="ECO:0000256" key="4">
    <source>
        <dbReference type="ARBA" id="ARBA00022963"/>
    </source>
</evidence>
<dbReference type="Pfam" id="PF00388">
    <property type="entry name" value="PI-PLC-X"/>
    <property type="match status" value="1"/>
</dbReference>
<proteinExistence type="predicted"/>
<dbReference type="InterPro" id="IPR000909">
    <property type="entry name" value="PLipase_C_PInositol-sp_X_dom"/>
</dbReference>